<evidence type="ECO:0000313" key="2">
    <source>
        <dbReference type="Proteomes" id="UP000053732"/>
    </source>
</evidence>
<proteinExistence type="predicted"/>
<evidence type="ECO:0000313" key="1">
    <source>
        <dbReference type="EMBL" id="CRL29615.1"/>
    </source>
</evidence>
<sequence length="148" mass="16633">MVNQKPAPIPAQILYGPAKIALEAMLFLRIASPSLLEWRPSENLSQDAEMLLDACKTLRSRGSQEPYLENDLHLHVGNILPDLSYGAVLMLALMTWHFDASSSEASQGLIDFLSWPYDSEVKGILQDRYRSIMCGMDSSNFDFLLVRN</sequence>
<dbReference type="AlphaFoldDB" id="A0A0G4PTA9"/>
<dbReference type="EMBL" id="HG793171">
    <property type="protein sequence ID" value="CRL29615.1"/>
    <property type="molecule type" value="Genomic_DNA"/>
</dbReference>
<keyword evidence="2" id="KW-1185">Reference proteome</keyword>
<organism evidence="1 2">
    <name type="scientific">Penicillium camemberti (strain FM 013)</name>
    <dbReference type="NCBI Taxonomy" id="1429867"/>
    <lineage>
        <taxon>Eukaryota</taxon>
        <taxon>Fungi</taxon>
        <taxon>Dikarya</taxon>
        <taxon>Ascomycota</taxon>
        <taxon>Pezizomycotina</taxon>
        <taxon>Eurotiomycetes</taxon>
        <taxon>Eurotiomycetidae</taxon>
        <taxon>Eurotiales</taxon>
        <taxon>Aspergillaceae</taxon>
        <taxon>Penicillium</taxon>
    </lineage>
</organism>
<reference evidence="1 2" key="1">
    <citation type="journal article" date="2014" name="Nat. Commun.">
        <title>Multiple recent horizontal transfers of a large genomic region in cheese making fungi.</title>
        <authorList>
            <person name="Cheeseman K."/>
            <person name="Ropars J."/>
            <person name="Renault P."/>
            <person name="Dupont J."/>
            <person name="Gouzy J."/>
            <person name="Branca A."/>
            <person name="Abraham A.L."/>
            <person name="Ceppi M."/>
            <person name="Conseiller E."/>
            <person name="Debuchy R."/>
            <person name="Malagnac F."/>
            <person name="Goarin A."/>
            <person name="Silar P."/>
            <person name="Lacoste S."/>
            <person name="Sallet E."/>
            <person name="Bensimon A."/>
            <person name="Giraud T."/>
            <person name="Brygoo Y."/>
        </authorList>
    </citation>
    <scope>NUCLEOTIDE SEQUENCE [LARGE SCALE GENOMIC DNA]</scope>
    <source>
        <strain evidence="2">FM 013</strain>
    </source>
</reference>
<name>A0A0G4PTA9_PENC3</name>
<accession>A0A0G4PTA9</accession>
<dbReference type="Proteomes" id="UP000053732">
    <property type="component" value="Unassembled WGS sequence"/>
</dbReference>
<gene>
    <name evidence="1" type="ORF">PCAMFM013_S038g000018</name>
</gene>
<protein>
    <submittedName>
        <fullName evidence="1">Str. FM013</fullName>
    </submittedName>
</protein>